<sequence length="68" mass="7315">MGVNFIRGRVSQVNEDPETKNLLIRAEDMALGDPMEVESELVVLSTAAVPSKGTDEVSRILSITRGGD</sequence>
<name>X1L5V4_9ZZZZ</name>
<reference evidence="1" key="1">
    <citation type="journal article" date="2014" name="Front. Microbiol.">
        <title>High frequency of phylogenetically diverse reductive dehalogenase-homologous genes in deep subseafloor sedimentary metagenomes.</title>
        <authorList>
            <person name="Kawai M."/>
            <person name="Futagami T."/>
            <person name="Toyoda A."/>
            <person name="Takaki Y."/>
            <person name="Nishi S."/>
            <person name="Hori S."/>
            <person name="Arai W."/>
            <person name="Tsubouchi T."/>
            <person name="Morono Y."/>
            <person name="Uchiyama I."/>
            <person name="Ito T."/>
            <person name="Fujiyama A."/>
            <person name="Inagaki F."/>
            <person name="Takami H."/>
        </authorList>
    </citation>
    <scope>NUCLEOTIDE SEQUENCE</scope>
    <source>
        <strain evidence="1">Expedition CK06-06</strain>
    </source>
</reference>
<feature type="non-terminal residue" evidence="1">
    <location>
        <position position="68"/>
    </location>
</feature>
<comment type="caution">
    <text evidence="1">The sequence shown here is derived from an EMBL/GenBank/DDBJ whole genome shotgun (WGS) entry which is preliminary data.</text>
</comment>
<protein>
    <submittedName>
        <fullName evidence="1">Uncharacterized protein</fullName>
    </submittedName>
</protein>
<evidence type="ECO:0000313" key="1">
    <source>
        <dbReference type="EMBL" id="GAI14737.1"/>
    </source>
</evidence>
<organism evidence="1">
    <name type="scientific">marine sediment metagenome</name>
    <dbReference type="NCBI Taxonomy" id="412755"/>
    <lineage>
        <taxon>unclassified sequences</taxon>
        <taxon>metagenomes</taxon>
        <taxon>ecological metagenomes</taxon>
    </lineage>
</organism>
<gene>
    <name evidence="1" type="ORF">S06H3_20526</name>
</gene>
<accession>X1L5V4</accession>
<dbReference type="AlphaFoldDB" id="X1L5V4"/>
<dbReference type="EMBL" id="BARV01010640">
    <property type="protein sequence ID" value="GAI14737.1"/>
    <property type="molecule type" value="Genomic_DNA"/>
</dbReference>
<proteinExistence type="predicted"/>